<protein>
    <submittedName>
        <fullName evidence="1">Uncharacterized protein</fullName>
    </submittedName>
</protein>
<dbReference type="EMBL" id="JBBPBM010000040">
    <property type="protein sequence ID" value="KAK8525333.1"/>
    <property type="molecule type" value="Genomic_DNA"/>
</dbReference>
<gene>
    <name evidence="1" type="ORF">V6N12_014028</name>
</gene>
<evidence type="ECO:0000313" key="2">
    <source>
        <dbReference type="Proteomes" id="UP001472677"/>
    </source>
</evidence>
<organism evidence="1 2">
    <name type="scientific">Hibiscus sabdariffa</name>
    <name type="common">roselle</name>
    <dbReference type="NCBI Taxonomy" id="183260"/>
    <lineage>
        <taxon>Eukaryota</taxon>
        <taxon>Viridiplantae</taxon>
        <taxon>Streptophyta</taxon>
        <taxon>Embryophyta</taxon>
        <taxon>Tracheophyta</taxon>
        <taxon>Spermatophyta</taxon>
        <taxon>Magnoliopsida</taxon>
        <taxon>eudicotyledons</taxon>
        <taxon>Gunneridae</taxon>
        <taxon>Pentapetalae</taxon>
        <taxon>rosids</taxon>
        <taxon>malvids</taxon>
        <taxon>Malvales</taxon>
        <taxon>Malvaceae</taxon>
        <taxon>Malvoideae</taxon>
        <taxon>Hibiscus</taxon>
    </lineage>
</organism>
<proteinExistence type="predicted"/>
<accession>A0ABR2CY28</accession>
<comment type="caution">
    <text evidence="1">The sequence shown here is derived from an EMBL/GenBank/DDBJ whole genome shotgun (WGS) entry which is preliminary data.</text>
</comment>
<reference evidence="1 2" key="1">
    <citation type="journal article" date="2024" name="G3 (Bethesda)">
        <title>Genome assembly of Hibiscus sabdariffa L. provides insights into metabolisms of medicinal natural products.</title>
        <authorList>
            <person name="Kim T."/>
        </authorList>
    </citation>
    <scope>NUCLEOTIDE SEQUENCE [LARGE SCALE GENOMIC DNA]</scope>
    <source>
        <strain evidence="1">TK-2024</strain>
        <tissue evidence="1">Old leaves</tissue>
    </source>
</reference>
<dbReference type="Proteomes" id="UP001472677">
    <property type="component" value="Unassembled WGS sequence"/>
</dbReference>
<evidence type="ECO:0000313" key="1">
    <source>
        <dbReference type="EMBL" id="KAK8525333.1"/>
    </source>
</evidence>
<name>A0ABR2CY28_9ROSI</name>
<sequence length="77" mass="8500">MVCRSAFDGIAIASSIEDAKSESSLSTHDYTFIKTYQASTKSNSNARSSLQDIPLLLHQEAKELDPKSDDKKTVESY</sequence>
<keyword evidence="2" id="KW-1185">Reference proteome</keyword>